<gene>
    <name evidence="1" type="primary">abcG22</name>
    <name evidence="1" type="ORF">SPIL2461_LOCUS13882</name>
</gene>
<evidence type="ECO:0000313" key="2">
    <source>
        <dbReference type="Proteomes" id="UP000649617"/>
    </source>
</evidence>
<dbReference type="Proteomes" id="UP000649617">
    <property type="component" value="Unassembled WGS sequence"/>
</dbReference>
<protein>
    <submittedName>
        <fullName evidence="1">AbcG22 protein</fullName>
    </submittedName>
</protein>
<sequence>VDMLQDEARKLGTELAWIPKSAVFRKQQLSTDGCLLLAQTRGTAESHAMDLVGGVWRGSGAGLFAGLDRDEFVSKCIAQSLHEEPRLWRLSDLGVSSLGRLSFADQPKELTRLVKQSATCGAPAKKRQRLANPLLGTAAYDSESGGSTASESDE</sequence>
<keyword evidence="2" id="KW-1185">Reference proteome</keyword>
<proteinExistence type="predicted"/>
<evidence type="ECO:0000313" key="1">
    <source>
        <dbReference type="EMBL" id="CAE7528079.1"/>
    </source>
</evidence>
<comment type="caution">
    <text evidence="1">The sequence shown here is derived from an EMBL/GenBank/DDBJ whole genome shotgun (WGS) entry which is preliminary data.</text>
</comment>
<accession>A0A812TIE5</accession>
<dbReference type="AlphaFoldDB" id="A0A812TIE5"/>
<name>A0A812TIE5_SYMPI</name>
<dbReference type="OrthoDB" id="444009at2759"/>
<feature type="non-terminal residue" evidence="1">
    <location>
        <position position="154"/>
    </location>
</feature>
<dbReference type="EMBL" id="CAJNIZ010031112">
    <property type="protein sequence ID" value="CAE7528079.1"/>
    <property type="molecule type" value="Genomic_DNA"/>
</dbReference>
<reference evidence="1" key="1">
    <citation type="submission" date="2021-02" db="EMBL/GenBank/DDBJ databases">
        <authorList>
            <person name="Dougan E. K."/>
            <person name="Rhodes N."/>
            <person name="Thang M."/>
            <person name="Chan C."/>
        </authorList>
    </citation>
    <scope>NUCLEOTIDE SEQUENCE</scope>
</reference>
<organism evidence="1 2">
    <name type="scientific">Symbiodinium pilosum</name>
    <name type="common">Dinoflagellate</name>
    <dbReference type="NCBI Taxonomy" id="2952"/>
    <lineage>
        <taxon>Eukaryota</taxon>
        <taxon>Sar</taxon>
        <taxon>Alveolata</taxon>
        <taxon>Dinophyceae</taxon>
        <taxon>Suessiales</taxon>
        <taxon>Symbiodiniaceae</taxon>
        <taxon>Symbiodinium</taxon>
    </lineage>
</organism>